<feature type="domain" description="Sialate O-acetylesterase" evidence="2">
    <location>
        <begin position="95"/>
        <end position="229"/>
    </location>
</feature>
<evidence type="ECO:0000313" key="3">
    <source>
        <dbReference type="EMBL" id="PQJ28115.1"/>
    </source>
</evidence>
<sequence>MKKLIITLFLGLAVVAVAAPRKRHLFIFAGENNMESVRPERTVIPALKKDKEVRKGELLWVREARREMSMHDVDEGWKDSEGKTKKKFGPDYKVKQTKNYKRLLKNARQAAKKRPCDTIVLFWMQGESDAKNGWGDEYAASFKRFVTNLEKDLALGKINVVITRISDFGTENKKYPDWQNVRDAQKQLVKDNKGWILIDTDDKNGKLNKLQFDKKGIARIGELYAEIAIEFVTGKQVAK</sequence>
<dbReference type="PANTHER" id="PTHR31988:SF19">
    <property type="entry name" value="9-O-ACETYL-N-ACETYLNEURAMINIC ACID DEACETYLASE-RELATED"/>
    <property type="match status" value="1"/>
</dbReference>
<dbReference type="Pfam" id="PF03629">
    <property type="entry name" value="SASA"/>
    <property type="match status" value="1"/>
</dbReference>
<evidence type="ECO:0000313" key="4">
    <source>
        <dbReference type="Proteomes" id="UP000239907"/>
    </source>
</evidence>
<evidence type="ECO:0000259" key="2">
    <source>
        <dbReference type="Pfam" id="PF03629"/>
    </source>
</evidence>
<name>A0A2S7TZF7_9BACT</name>
<dbReference type="InterPro" id="IPR052940">
    <property type="entry name" value="Carb_Esterase_6"/>
</dbReference>
<dbReference type="RefSeq" id="WP_105042620.1">
    <property type="nucleotide sequence ID" value="NZ_MQWA01000001.1"/>
</dbReference>
<comment type="caution">
    <text evidence="3">The sequence shown here is derived from an EMBL/GenBank/DDBJ whole genome shotgun (WGS) entry which is preliminary data.</text>
</comment>
<organism evidence="3 4">
    <name type="scientific">Rubritalea profundi</name>
    <dbReference type="NCBI Taxonomy" id="1658618"/>
    <lineage>
        <taxon>Bacteria</taxon>
        <taxon>Pseudomonadati</taxon>
        <taxon>Verrucomicrobiota</taxon>
        <taxon>Verrucomicrobiia</taxon>
        <taxon>Verrucomicrobiales</taxon>
        <taxon>Rubritaleaceae</taxon>
        <taxon>Rubritalea</taxon>
    </lineage>
</organism>
<evidence type="ECO:0000256" key="1">
    <source>
        <dbReference type="ARBA" id="ARBA00022801"/>
    </source>
</evidence>
<keyword evidence="4" id="KW-1185">Reference proteome</keyword>
<dbReference type="AlphaFoldDB" id="A0A2S7TZF7"/>
<dbReference type="Gene3D" id="3.40.50.1110">
    <property type="entry name" value="SGNH hydrolase"/>
    <property type="match status" value="1"/>
</dbReference>
<keyword evidence="1" id="KW-0378">Hydrolase</keyword>
<dbReference type="InterPro" id="IPR005181">
    <property type="entry name" value="SASA"/>
</dbReference>
<dbReference type="Proteomes" id="UP000239907">
    <property type="component" value="Unassembled WGS sequence"/>
</dbReference>
<dbReference type="OrthoDB" id="9795554at2"/>
<dbReference type="PANTHER" id="PTHR31988">
    <property type="entry name" value="ESTERASE, PUTATIVE (DUF303)-RELATED"/>
    <property type="match status" value="1"/>
</dbReference>
<dbReference type="InterPro" id="IPR036514">
    <property type="entry name" value="SGNH_hydro_sf"/>
</dbReference>
<protein>
    <recommendedName>
        <fullName evidence="2">Sialate O-acetylesterase domain-containing protein</fullName>
    </recommendedName>
</protein>
<accession>A0A2S7TZF7</accession>
<gene>
    <name evidence="3" type="ORF">BSZ32_06090</name>
</gene>
<reference evidence="3 4" key="1">
    <citation type="submission" date="2016-12" db="EMBL/GenBank/DDBJ databases">
        <title>Study of bacterial adaptation to deep sea.</title>
        <authorList>
            <person name="Song J."/>
            <person name="Yoshizawa S."/>
            <person name="Kogure K."/>
        </authorList>
    </citation>
    <scope>NUCLEOTIDE SEQUENCE [LARGE SCALE GENOMIC DNA]</scope>
    <source>
        <strain evidence="3 4">SAORIC-165</strain>
    </source>
</reference>
<proteinExistence type="predicted"/>
<dbReference type="EMBL" id="MQWA01000001">
    <property type="protein sequence ID" value="PQJ28115.1"/>
    <property type="molecule type" value="Genomic_DNA"/>
</dbReference>
<dbReference type="SUPFAM" id="SSF52266">
    <property type="entry name" value="SGNH hydrolase"/>
    <property type="match status" value="1"/>
</dbReference>
<dbReference type="GO" id="GO:0016788">
    <property type="term" value="F:hydrolase activity, acting on ester bonds"/>
    <property type="evidence" value="ECO:0007669"/>
    <property type="project" value="UniProtKB-ARBA"/>
</dbReference>